<dbReference type="Gene3D" id="3.30.565.10">
    <property type="entry name" value="Histidine kinase-like ATPase, C-terminal domain"/>
    <property type="match status" value="1"/>
</dbReference>
<dbReference type="SMART" id="SM00091">
    <property type="entry name" value="PAS"/>
    <property type="match status" value="2"/>
</dbReference>
<dbReference type="EMBL" id="WNWS01000454">
    <property type="protein sequence ID" value="KAE9967484.1"/>
    <property type="molecule type" value="Genomic_DNA"/>
</dbReference>
<evidence type="ECO:0000256" key="11">
    <source>
        <dbReference type="ARBA" id="ARBA00022989"/>
    </source>
</evidence>
<evidence type="ECO:0000259" key="19">
    <source>
        <dbReference type="PROSITE" id="PS50113"/>
    </source>
</evidence>
<dbReference type="InterPro" id="IPR013655">
    <property type="entry name" value="PAS_fold_3"/>
</dbReference>
<dbReference type="PROSITE" id="PS50113">
    <property type="entry name" value="PAC"/>
    <property type="match status" value="1"/>
</dbReference>
<dbReference type="CDD" id="cd17546">
    <property type="entry name" value="REC_hyHK_CKI1_RcsC-like"/>
    <property type="match status" value="1"/>
</dbReference>
<feature type="compositionally biased region" description="Low complexity" evidence="16">
    <location>
        <begin position="19"/>
        <end position="29"/>
    </location>
</feature>
<evidence type="ECO:0000256" key="12">
    <source>
        <dbReference type="ARBA" id="ARBA00023012"/>
    </source>
</evidence>
<keyword evidence="4" id="KW-1003">Cell membrane</keyword>
<comment type="subcellular location">
    <subcellularLocation>
        <location evidence="2">Cell membrane</location>
        <topology evidence="2">Multi-pass membrane protein</topology>
    </subcellularLocation>
</comment>
<evidence type="ECO:0000256" key="3">
    <source>
        <dbReference type="ARBA" id="ARBA00012438"/>
    </source>
</evidence>
<comment type="catalytic activity">
    <reaction evidence="1">
        <text>ATP + protein L-histidine = ADP + protein N-phospho-L-histidine.</text>
        <dbReference type="EC" id="2.7.13.3"/>
    </reaction>
</comment>
<feature type="compositionally biased region" description="Low complexity" evidence="16">
    <location>
        <begin position="297"/>
        <end position="311"/>
    </location>
</feature>
<keyword evidence="15" id="KW-0175">Coiled coil</keyword>
<dbReference type="PROSITE" id="PS50110">
    <property type="entry name" value="RESPONSE_REGULATORY"/>
    <property type="match status" value="1"/>
</dbReference>
<reference evidence="20 21" key="1">
    <citation type="submission" date="2018-12" db="EMBL/GenBank/DDBJ databases">
        <title>Venturia inaequalis Genome Resource.</title>
        <authorList>
            <person name="Lichtner F.J."/>
        </authorList>
    </citation>
    <scope>NUCLEOTIDE SEQUENCE [LARGE SCALE GENOMIC DNA]</scope>
    <source>
        <strain evidence="20 21">120213</strain>
    </source>
</reference>
<dbReference type="GO" id="GO:0005524">
    <property type="term" value="F:ATP binding"/>
    <property type="evidence" value="ECO:0007669"/>
    <property type="project" value="UniProtKB-KW"/>
</dbReference>
<dbReference type="SMART" id="SM00388">
    <property type="entry name" value="HisKA"/>
    <property type="match status" value="1"/>
</dbReference>
<feature type="domain" description="PAC" evidence="19">
    <location>
        <begin position="562"/>
        <end position="614"/>
    </location>
</feature>
<dbReference type="PROSITE" id="PS50109">
    <property type="entry name" value="HIS_KIN"/>
    <property type="match status" value="1"/>
</dbReference>
<dbReference type="Pfam" id="PF00512">
    <property type="entry name" value="HisKA"/>
    <property type="match status" value="1"/>
</dbReference>
<keyword evidence="5 14" id="KW-0597">Phosphoprotein</keyword>
<dbReference type="InterPro" id="IPR036097">
    <property type="entry name" value="HisK_dim/P_sf"/>
</dbReference>
<gene>
    <name evidence="20" type="ORF">EG328_008174</name>
</gene>
<evidence type="ECO:0000256" key="8">
    <source>
        <dbReference type="ARBA" id="ARBA00022741"/>
    </source>
</evidence>
<feature type="compositionally biased region" description="Polar residues" evidence="16">
    <location>
        <begin position="1363"/>
        <end position="1378"/>
    </location>
</feature>
<evidence type="ECO:0000256" key="10">
    <source>
        <dbReference type="ARBA" id="ARBA00022840"/>
    </source>
</evidence>
<protein>
    <recommendedName>
        <fullName evidence="3">histidine kinase</fullName>
        <ecNumber evidence="3">2.7.13.3</ecNumber>
    </recommendedName>
</protein>
<dbReference type="NCBIfam" id="TIGR00229">
    <property type="entry name" value="sensory_box"/>
    <property type="match status" value="1"/>
</dbReference>
<dbReference type="SMART" id="SM00448">
    <property type="entry name" value="REC"/>
    <property type="match status" value="1"/>
</dbReference>
<dbReference type="CDD" id="cd00130">
    <property type="entry name" value="PAS"/>
    <property type="match status" value="1"/>
</dbReference>
<comment type="caution">
    <text evidence="20">The sequence shown here is derived from an EMBL/GenBank/DDBJ whole genome shotgun (WGS) entry which is preliminary data.</text>
</comment>
<evidence type="ECO:0000256" key="9">
    <source>
        <dbReference type="ARBA" id="ARBA00022777"/>
    </source>
</evidence>
<feature type="compositionally biased region" description="Polar residues" evidence="16">
    <location>
        <begin position="1439"/>
        <end position="1451"/>
    </location>
</feature>
<dbReference type="InterPro" id="IPR000700">
    <property type="entry name" value="PAS-assoc_C"/>
</dbReference>
<dbReference type="PRINTS" id="PR00344">
    <property type="entry name" value="BCTRLSENSOR"/>
</dbReference>
<feature type="coiled-coil region" evidence="15">
    <location>
        <begin position="602"/>
        <end position="629"/>
    </location>
</feature>
<dbReference type="InterPro" id="IPR001789">
    <property type="entry name" value="Sig_transdc_resp-reg_receiver"/>
</dbReference>
<dbReference type="InterPro" id="IPR036890">
    <property type="entry name" value="HATPase_C_sf"/>
</dbReference>
<feature type="region of interest" description="Disordered" evidence="16">
    <location>
        <begin position="171"/>
        <end position="213"/>
    </location>
</feature>
<dbReference type="SMART" id="SM00086">
    <property type="entry name" value="PAC"/>
    <property type="match status" value="2"/>
</dbReference>
<dbReference type="Gene3D" id="3.30.450.20">
    <property type="entry name" value="PAS domain"/>
    <property type="match status" value="2"/>
</dbReference>
<feature type="modified residue" description="4-aspartylphosphate" evidence="14">
    <location>
        <position position="1130"/>
    </location>
</feature>
<feature type="domain" description="Histidine kinase" evidence="17">
    <location>
        <begin position="772"/>
        <end position="995"/>
    </location>
</feature>
<dbReference type="InterPro" id="IPR035965">
    <property type="entry name" value="PAS-like_dom_sf"/>
</dbReference>
<dbReference type="FunFam" id="1.10.287.130:FF:000003">
    <property type="entry name" value="Histidine kinase"/>
    <property type="match status" value="1"/>
</dbReference>
<keyword evidence="8" id="KW-0547">Nucleotide-binding</keyword>
<keyword evidence="6" id="KW-0808">Transferase</keyword>
<organism evidence="20 21">
    <name type="scientific">Venturia inaequalis</name>
    <name type="common">Apple scab fungus</name>
    <dbReference type="NCBI Taxonomy" id="5025"/>
    <lineage>
        <taxon>Eukaryota</taxon>
        <taxon>Fungi</taxon>
        <taxon>Dikarya</taxon>
        <taxon>Ascomycota</taxon>
        <taxon>Pezizomycotina</taxon>
        <taxon>Dothideomycetes</taxon>
        <taxon>Pleosporomycetidae</taxon>
        <taxon>Venturiales</taxon>
        <taxon>Venturiaceae</taxon>
        <taxon>Venturia</taxon>
    </lineage>
</organism>
<dbReference type="GO" id="GO:0000155">
    <property type="term" value="F:phosphorelay sensor kinase activity"/>
    <property type="evidence" value="ECO:0007669"/>
    <property type="project" value="InterPro"/>
</dbReference>
<evidence type="ECO:0000256" key="4">
    <source>
        <dbReference type="ARBA" id="ARBA00022475"/>
    </source>
</evidence>
<evidence type="ECO:0000256" key="5">
    <source>
        <dbReference type="ARBA" id="ARBA00022553"/>
    </source>
</evidence>
<dbReference type="Proteomes" id="UP000447873">
    <property type="component" value="Unassembled WGS sequence"/>
</dbReference>
<dbReference type="Pfam" id="PF02518">
    <property type="entry name" value="HATPase_c"/>
    <property type="match status" value="1"/>
</dbReference>
<dbReference type="SUPFAM" id="SSF55785">
    <property type="entry name" value="PYP-like sensor domain (PAS domain)"/>
    <property type="match status" value="2"/>
</dbReference>
<dbReference type="InterPro" id="IPR003594">
    <property type="entry name" value="HATPase_dom"/>
</dbReference>
<dbReference type="InterPro" id="IPR000014">
    <property type="entry name" value="PAS"/>
</dbReference>
<dbReference type="InterPro" id="IPR004358">
    <property type="entry name" value="Sig_transdc_His_kin-like_C"/>
</dbReference>
<evidence type="ECO:0000256" key="13">
    <source>
        <dbReference type="ARBA" id="ARBA00023136"/>
    </source>
</evidence>
<dbReference type="EC" id="2.7.13.3" evidence="3"/>
<dbReference type="InterPro" id="IPR003661">
    <property type="entry name" value="HisK_dim/P_dom"/>
</dbReference>
<name>A0A8H3UC98_VENIN</name>
<feature type="compositionally biased region" description="Low complexity" evidence="16">
    <location>
        <begin position="1334"/>
        <end position="1346"/>
    </location>
</feature>
<dbReference type="Pfam" id="PF00072">
    <property type="entry name" value="Response_reg"/>
    <property type="match status" value="1"/>
</dbReference>
<evidence type="ECO:0000256" key="1">
    <source>
        <dbReference type="ARBA" id="ARBA00000085"/>
    </source>
</evidence>
<dbReference type="Gene3D" id="1.10.287.130">
    <property type="match status" value="1"/>
</dbReference>
<dbReference type="InterPro" id="IPR011006">
    <property type="entry name" value="CheY-like_superfamily"/>
</dbReference>
<proteinExistence type="predicted"/>
<feature type="compositionally biased region" description="Acidic residues" evidence="16">
    <location>
        <begin position="1452"/>
        <end position="1462"/>
    </location>
</feature>
<keyword evidence="7" id="KW-0812">Transmembrane</keyword>
<keyword evidence="12" id="KW-0902">Two-component regulatory system</keyword>
<dbReference type="SUPFAM" id="SSF52172">
    <property type="entry name" value="CheY-like"/>
    <property type="match status" value="1"/>
</dbReference>
<feature type="compositionally biased region" description="Polar residues" evidence="16">
    <location>
        <begin position="201"/>
        <end position="213"/>
    </location>
</feature>
<dbReference type="SUPFAM" id="SSF55874">
    <property type="entry name" value="ATPase domain of HSP90 chaperone/DNA topoisomerase II/histidine kinase"/>
    <property type="match status" value="1"/>
</dbReference>
<evidence type="ECO:0000256" key="2">
    <source>
        <dbReference type="ARBA" id="ARBA00004651"/>
    </source>
</evidence>
<keyword evidence="9" id="KW-0418">Kinase</keyword>
<dbReference type="GO" id="GO:0005886">
    <property type="term" value="C:plasma membrane"/>
    <property type="evidence" value="ECO:0007669"/>
    <property type="project" value="UniProtKB-SubCell"/>
</dbReference>
<feature type="region of interest" description="Disordered" evidence="16">
    <location>
        <begin position="1207"/>
        <end position="1271"/>
    </location>
</feature>
<feature type="region of interest" description="Disordered" evidence="16">
    <location>
        <begin position="1329"/>
        <end position="1462"/>
    </location>
</feature>
<dbReference type="Gene3D" id="3.40.50.2300">
    <property type="match status" value="1"/>
</dbReference>
<feature type="region of interest" description="Disordered" evidence="16">
    <location>
        <begin position="269"/>
        <end position="318"/>
    </location>
</feature>
<keyword evidence="11" id="KW-1133">Transmembrane helix</keyword>
<evidence type="ECO:0000313" key="20">
    <source>
        <dbReference type="EMBL" id="KAE9967484.1"/>
    </source>
</evidence>
<dbReference type="FunFam" id="3.30.565.10:FF:000010">
    <property type="entry name" value="Sensor histidine kinase RcsC"/>
    <property type="match status" value="1"/>
</dbReference>
<evidence type="ECO:0000256" key="16">
    <source>
        <dbReference type="SAM" id="MobiDB-lite"/>
    </source>
</evidence>
<accession>A0A8H3UC98</accession>
<evidence type="ECO:0000259" key="18">
    <source>
        <dbReference type="PROSITE" id="PS50110"/>
    </source>
</evidence>
<evidence type="ECO:0000256" key="7">
    <source>
        <dbReference type="ARBA" id="ARBA00022692"/>
    </source>
</evidence>
<evidence type="ECO:0000259" key="17">
    <source>
        <dbReference type="PROSITE" id="PS50109"/>
    </source>
</evidence>
<dbReference type="PANTHER" id="PTHR45339">
    <property type="entry name" value="HYBRID SIGNAL TRANSDUCTION HISTIDINE KINASE J"/>
    <property type="match status" value="1"/>
</dbReference>
<feature type="compositionally biased region" description="Low complexity" evidence="16">
    <location>
        <begin position="1241"/>
        <end position="1257"/>
    </location>
</feature>
<feature type="region of interest" description="Disordered" evidence="16">
    <location>
        <begin position="1"/>
        <end position="54"/>
    </location>
</feature>
<dbReference type="CDD" id="cd16922">
    <property type="entry name" value="HATPase_EvgS-ArcB-TorS-like"/>
    <property type="match status" value="1"/>
</dbReference>
<evidence type="ECO:0000256" key="15">
    <source>
        <dbReference type="SAM" id="Coils"/>
    </source>
</evidence>
<dbReference type="SMART" id="SM00387">
    <property type="entry name" value="HATPase_c"/>
    <property type="match status" value="1"/>
</dbReference>
<evidence type="ECO:0000256" key="14">
    <source>
        <dbReference type="PROSITE-ProRule" id="PRU00169"/>
    </source>
</evidence>
<sequence length="1462" mass="161925">MPKGPLRQSSHGEPPAHNQSPQPSPSDSSHVASANDTTPDGYFDIRPDGDQSPASIRSEALSVGLPSIPTSTAAALTALQYLPVPVIVLSSLKTVVLANEAMGRLLNIDVNAMQIPSDGSDAILSITDVLHGQSVAYLGVDILQHGSPIFISWHDFLDSIVDDGGRGAGLDDTKRKAAQGIPESGETTPTNFDEERRTSRSKTASLSRANLGSTTVTDASVDVIISQPNARTPDGKAGPSPVPLQATMIISTWAMEDDEYFTLTFTSASPRAPATAPRPSSRIVARSTTPLGKQYASSNSSSSGRRSMTGSLMGCSTSSVTSPIMHTPTFPPSGPPSSNISSSSRSIFQKASQLKDAILNSVSMPAYAMWKDESFGIPNKALMKLLPEEDNHIPGDQREFLSQFTVWTEDFKSLIGVDDFPIVKLVRGQTRFEGMRIGLRNPKTKAPLVFEVTGEPIHDESSGEFMGGLVFFKDVTEYTKRIAEQIEENERQFEYIANLIPIMVWRTTPDGAHDWFSQRWYDYTGLSEEESLGAGWRNPFHEDDMPMTTRRWLHSLATGEEYITEYRCRRHDGMWRWMLGRAVPFYDDRGKIVKWFGTCTDIHELVEARQAAKDTREQLQRVIEHAEVTLWAVNKEREITLLEGNLLRPCDIGGMDCYVGRNVIDVFGETALTEPMERILNGGKREELIEMQMTETDRWYRTRLLPLYVKSRAAGIEGEAYIDGVISVSMDVTELRLREQELQDQFKENSKLLANEQAAKEASKMKSQFLANMSHEIRTPIAGVIGMAELILDSELTLEQRDFAENIQRSANGLLTVINDILDFSKVESGRLDVEEVQFNLSVVIRDVNKMVDFGATRKGLAFESYVQPEIENDFKVMGDPGRLRQIIQNLLTNALKFTTEGYLKLSVIILQETEEAYHVQFEVADTGIGIEEDVRKKLFKPFSQADSSTARRFGGTGLGLTISKNLVELMHGSIELESRLGSGTKARFWLPMKKVPEQNDGSPLVDLSAIPDRLQSEVSVTYGSSADLEATPPGTPPVRSGLLTRAASMSRPDGIPPTFETYMNLPAEERVKIHVLVVEDNHVNQQIALKTIQKLGFSVNAVWNGQEALDYLLKEPTKEAPKPNIILMDVQMPVMDGYRATHTIRTTSPFKEMINDIPIVAMTASAIQGDKEKCTRAGMDDYLSKPVRGKVLEKMLLKWAVEGRRKERQLGRNESVSLDSEYSIEGTNEYEDNSGPRYSPNAATTADTPTQPTNGTNFSQTQPQKQRTNLSTELSGNDLEAELNRLDYADVNSLAKASETTSQRHDRRLKIEEKASSLRDDKFLSVGVAPEMQNQPSSSNSSLSPSEKESKRAAYRADNASHPLTLSNLQKHSSQQRIDGEGMVGGDSRQRDKNYKKSPPRAVGGISYMRTEGSRRDAPSPGPAKQRPDFRGMRKNGSELTLKNMSSNEEVQADLEDAPPN</sequence>
<dbReference type="CDD" id="cd00082">
    <property type="entry name" value="HisKA"/>
    <property type="match status" value="1"/>
</dbReference>
<keyword evidence="13" id="KW-0472">Membrane</keyword>
<feature type="compositionally biased region" description="Low complexity" evidence="16">
    <location>
        <begin position="269"/>
        <end position="282"/>
    </location>
</feature>
<feature type="compositionally biased region" description="Polar residues" evidence="16">
    <location>
        <begin position="1258"/>
        <end position="1271"/>
    </location>
</feature>
<dbReference type="FunFam" id="3.30.450.20:FF:000099">
    <property type="entry name" value="Sensory box sensor histidine kinase"/>
    <property type="match status" value="1"/>
</dbReference>
<dbReference type="PANTHER" id="PTHR45339:SF1">
    <property type="entry name" value="HYBRID SIGNAL TRANSDUCTION HISTIDINE KINASE J"/>
    <property type="match status" value="1"/>
</dbReference>
<keyword evidence="10" id="KW-0067">ATP-binding</keyword>
<evidence type="ECO:0000313" key="21">
    <source>
        <dbReference type="Proteomes" id="UP000447873"/>
    </source>
</evidence>
<feature type="domain" description="Response regulatory" evidence="18">
    <location>
        <begin position="1075"/>
        <end position="1201"/>
    </location>
</feature>
<dbReference type="SUPFAM" id="SSF47384">
    <property type="entry name" value="Homodimeric domain of signal transducing histidine kinase"/>
    <property type="match status" value="1"/>
</dbReference>
<evidence type="ECO:0000256" key="6">
    <source>
        <dbReference type="ARBA" id="ARBA00022679"/>
    </source>
</evidence>
<dbReference type="InterPro" id="IPR005467">
    <property type="entry name" value="His_kinase_dom"/>
</dbReference>
<dbReference type="InterPro" id="IPR001610">
    <property type="entry name" value="PAC"/>
</dbReference>
<dbReference type="Pfam" id="PF08447">
    <property type="entry name" value="PAS_3"/>
    <property type="match status" value="1"/>
</dbReference>